<dbReference type="STRING" id="633697.EubceDRAFT1_0203"/>
<reference evidence="3 4" key="1">
    <citation type="submission" date="2010-08" db="EMBL/GenBank/DDBJ databases">
        <authorList>
            <consortium name="US DOE Joint Genome Institute (JGI-PGF)"/>
            <person name="Lucas S."/>
            <person name="Copeland A."/>
            <person name="Lapidus A."/>
            <person name="Cheng J.-F."/>
            <person name="Bruce D."/>
            <person name="Goodwin L."/>
            <person name="Pitluck S."/>
            <person name="Land M.L."/>
            <person name="Hauser L."/>
            <person name="Chang Y.-J."/>
            <person name="Anderson I.J."/>
            <person name="Johnson E."/>
            <person name="Mulhopadhyay B."/>
            <person name="Kyrpides N."/>
            <person name="Woyke T.J."/>
        </authorList>
    </citation>
    <scope>NUCLEOTIDE SEQUENCE [LARGE SCALE GENOMIC DNA]</scope>
    <source>
        <strain evidence="3 4">6</strain>
    </source>
</reference>
<dbReference type="InterPro" id="IPR001539">
    <property type="entry name" value="Peptidase_U32"/>
</dbReference>
<dbReference type="Proteomes" id="UP000005753">
    <property type="component" value="Chromosome"/>
</dbReference>
<dbReference type="Pfam" id="PF12392">
    <property type="entry name" value="DUF3656"/>
    <property type="match status" value="1"/>
</dbReference>
<evidence type="ECO:0000313" key="3">
    <source>
        <dbReference type="EMBL" id="EIM56063.1"/>
    </source>
</evidence>
<keyword evidence="4" id="KW-1185">Reference proteome</keyword>
<dbReference type="InterPro" id="IPR051454">
    <property type="entry name" value="RNA/ubiquinone_mod_enzymes"/>
</dbReference>
<reference evidence="3 4" key="2">
    <citation type="submission" date="2012-02" db="EMBL/GenBank/DDBJ databases">
        <title>Improved High-Quality Draft sequence of Eubacterium cellulosolvens 6.</title>
        <authorList>
            <consortium name="US DOE Joint Genome Institute"/>
            <person name="Lucas S."/>
            <person name="Han J."/>
            <person name="Lapidus A."/>
            <person name="Cheng J.-F."/>
            <person name="Goodwin L."/>
            <person name="Pitluck S."/>
            <person name="Peters L."/>
            <person name="Mikhailova N."/>
            <person name="Gu W."/>
            <person name="Detter J.C."/>
            <person name="Han C."/>
            <person name="Tapia R."/>
            <person name="Land M."/>
            <person name="Hauser L."/>
            <person name="Kyrpides N."/>
            <person name="Ivanova N."/>
            <person name="Pagani I."/>
            <person name="Johnson E."/>
            <person name="Mukhopadhyay B."/>
            <person name="Anderson I."/>
            <person name="Woyke T."/>
        </authorList>
    </citation>
    <scope>NUCLEOTIDE SEQUENCE [LARGE SCALE GENOMIC DNA]</scope>
    <source>
        <strain evidence="3 4">6</strain>
    </source>
</reference>
<feature type="region of interest" description="Disordered" evidence="1">
    <location>
        <begin position="746"/>
        <end position="766"/>
    </location>
</feature>
<dbReference type="InterPro" id="IPR020988">
    <property type="entry name" value="Pept_U32_collagenase"/>
</dbReference>
<dbReference type="AlphaFoldDB" id="I5AQJ0"/>
<dbReference type="GO" id="GO:0006508">
    <property type="term" value="P:proteolysis"/>
    <property type="evidence" value="ECO:0007669"/>
    <property type="project" value="UniProtKB-KW"/>
</dbReference>
<dbReference type="PANTHER" id="PTHR30217:SF10">
    <property type="entry name" value="23S RRNA 5-HYDROXYCYTIDINE C2501 SYNTHASE"/>
    <property type="match status" value="1"/>
</dbReference>
<evidence type="ECO:0000259" key="2">
    <source>
        <dbReference type="Pfam" id="PF12392"/>
    </source>
</evidence>
<dbReference type="GO" id="GO:0008233">
    <property type="term" value="F:peptidase activity"/>
    <property type="evidence" value="ECO:0007669"/>
    <property type="project" value="UniProtKB-KW"/>
</dbReference>
<dbReference type="OrthoDB" id="9807498at2"/>
<evidence type="ECO:0000313" key="4">
    <source>
        <dbReference type="Proteomes" id="UP000005753"/>
    </source>
</evidence>
<gene>
    <name evidence="3" type="ORF">EubceDRAFT1_0203</name>
</gene>
<evidence type="ECO:0000256" key="1">
    <source>
        <dbReference type="SAM" id="MobiDB-lite"/>
    </source>
</evidence>
<dbReference type="eggNOG" id="COG0826">
    <property type="taxonomic scope" value="Bacteria"/>
</dbReference>
<dbReference type="PROSITE" id="PS01276">
    <property type="entry name" value="PEPTIDASE_U32"/>
    <property type="match status" value="1"/>
</dbReference>
<feature type="domain" description="Peptidase U32 collagenase" evidence="2">
    <location>
        <begin position="323"/>
        <end position="440"/>
    </location>
</feature>
<feature type="compositionally biased region" description="Basic and acidic residues" evidence="1">
    <location>
        <begin position="466"/>
        <end position="475"/>
    </location>
</feature>
<organism evidence="3 4">
    <name type="scientific">Eubacterium cellulosolvens (strain ATCC 43171 / JCM 9499 / 6)</name>
    <name type="common">Cillobacterium cellulosolvens</name>
    <dbReference type="NCBI Taxonomy" id="633697"/>
    <lineage>
        <taxon>Bacteria</taxon>
        <taxon>Bacillati</taxon>
        <taxon>Bacillota</taxon>
        <taxon>Clostridia</taxon>
        <taxon>Eubacteriales</taxon>
        <taxon>Eubacteriaceae</taxon>
        <taxon>Eubacterium</taxon>
    </lineage>
</organism>
<sequence length="766" mass="85597">MRTELLAPAGSIEALQAAYMAGADAVYIGGSRFGARAYASNPDERELCAAIDLAHRLGKKIYMTVNTLLKDEELESELYEWMKPYVEAGLHGAIIQDFGVVDLFAKAFPELELHASTQMTVTGVHGAKFLKEIGMHRIVPARELTLEEIAKIHRATGMEIEAFAHGAMCYSYSGQCLMSSLIGGRSGNRGRCAGVCRLPFDVTENGRRLNGENTHYPLNMKDMCTIEILPEMIRAGVYSFKIEGRMKKPEYTASVVSVYRKYLDLCEENPEHYHVDPQDYQRLMDLFNRDGFNHGCYYDRNGRKLIAVKNEKMSNSRALTAQKLTEEIRGQLHDRANLQKLQAGVSGSLYLAAGQPAVLTVIPDLDETGELCCSVQADGVQTAQKQAVTEERVRAQLNKTGGSSFFFSRLDIQMEDGLFVPMQLLNELRRQAFGQLEEKIRESAAEKVLPFPSESGKETNGTPGDPSEKISGEGRLPEEYKKTKMYVSVETLDQLQSTVKVSGIDGFYLSSELLTFNRGKDGEAWKKSAGAILASGRELYLMLPYMLRDNSEETVRQAIETYVSFVDGHGAQKKILVRNLEELGLIRELGFGAFVKLDAGFYTMNSRAARFYAERGYADNTMPLELNFRELCVRNNGKSELIVYGRAPMMISAHCLKKTLDHCARENSRLVMRDRKGAAFPAECHCDACYNIIYNSLPTSLLHEKEACDRLNPVSVRLQFTVESGQEALMVTKAFADSWKKGETEAAEELSSKMETTKGHFRRGVE</sequence>
<dbReference type="PANTHER" id="PTHR30217">
    <property type="entry name" value="PEPTIDASE U32 FAMILY"/>
    <property type="match status" value="1"/>
</dbReference>
<dbReference type="Pfam" id="PF01136">
    <property type="entry name" value="Peptidase_U32"/>
    <property type="match status" value="1"/>
</dbReference>
<keyword evidence="3" id="KW-0645">Protease</keyword>
<protein>
    <submittedName>
        <fullName evidence="3">Collagenase-like protease</fullName>
    </submittedName>
</protein>
<keyword evidence="3" id="KW-0378">Hydrolase</keyword>
<dbReference type="EMBL" id="CM001487">
    <property type="protein sequence ID" value="EIM56063.1"/>
    <property type="molecule type" value="Genomic_DNA"/>
</dbReference>
<proteinExistence type="predicted"/>
<accession>I5AQJ0</accession>
<name>I5AQJ0_EUBC6</name>
<feature type="region of interest" description="Disordered" evidence="1">
    <location>
        <begin position="447"/>
        <end position="475"/>
    </location>
</feature>
<dbReference type="HOGENOM" id="CLU_011540_4_1_9"/>